<reference evidence="2 3" key="1">
    <citation type="journal article" date="2012" name="Genome Biol.">
        <title>Genome and low-iron response of an oceanic diatom adapted to chronic iron limitation.</title>
        <authorList>
            <person name="Lommer M."/>
            <person name="Specht M."/>
            <person name="Roy A.S."/>
            <person name="Kraemer L."/>
            <person name="Andreson R."/>
            <person name="Gutowska M.A."/>
            <person name="Wolf J."/>
            <person name="Bergner S.V."/>
            <person name="Schilhabel M.B."/>
            <person name="Klostermeier U.C."/>
            <person name="Beiko R.G."/>
            <person name="Rosenstiel P."/>
            <person name="Hippler M."/>
            <person name="Laroche J."/>
        </authorList>
    </citation>
    <scope>NUCLEOTIDE SEQUENCE [LARGE SCALE GENOMIC DNA]</scope>
    <source>
        <strain evidence="2 3">CCMP1005</strain>
    </source>
</reference>
<dbReference type="GO" id="GO:0015074">
    <property type="term" value="P:DNA integration"/>
    <property type="evidence" value="ECO:0007669"/>
    <property type="project" value="InterPro"/>
</dbReference>
<dbReference type="AlphaFoldDB" id="K0S7P2"/>
<comment type="caution">
    <text evidence="2">The sequence shown here is derived from an EMBL/GenBank/DDBJ whole genome shotgun (WGS) entry which is preliminary data.</text>
</comment>
<keyword evidence="1" id="KW-0233">DNA recombination</keyword>
<name>K0S7P2_THAOC</name>
<accession>K0S7P2</accession>
<evidence type="ECO:0008006" key="4">
    <source>
        <dbReference type="Google" id="ProtNLM"/>
    </source>
</evidence>
<dbReference type="Proteomes" id="UP000266841">
    <property type="component" value="Unassembled WGS sequence"/>
</dbReference>
<evidence type="ECO:0000313" key="3">
    <source>
        <dbReference type="Proteomes" id="UP000266841"/>
    </source>
</evidence>
<organism evidence="2 3">
    <name type="scientific">Thalassiosira oceanica</name>
    <name type="common">Marine diatom</name>
    <dbReference type="NCBI Taxonomy" id="159749"/>
    <lineage>
        <taxon>Eukaryota</taxon>
        <taxon>Sar</taxon>
        <taxon>Stramenopiles</taxon>
        <taxon>Ochrophyta</taxon>
        <taxon>Bacillariophyta</taxon>
        <taxon>Coscinodiscophyceae</taxon>
        <taxon>Thalassiosirophycidae</taxon>
        <taxon>Thalassiosirales</taxon>
        <taxon>Thalassiosiraceae</taxon>
        <taxon>Thalassiosira</taxon>
    </lineage>
</organism>
<dbReference type="GO" id="GO:0003677">
    <property type="term" value="F:DNA binding"/>
    <property type="evidence" value="ECO:0007669"/>
    <property type="project" value="InterPro"/>
</dbReference>
<feature type="non-terminal residue" evidence="2">
    <location>
        <position position="1"/>
    </location>
</feature>
<protein>
    <recommendedName>
        <fullName evidence="4">Reverse transcriptase RNase H-like domain-containing protein</fullName>
    </recommendedName>
</protein>
<keyword evidence="3" id="KW-1185">Reference proteome</keyword>
<dbReference type="InterPro" id="IPR011010">
    <property type="entry name" value="DNA_brk_join_enz"/>
</dbReference>
<dbReference type="GO" id="GO:0006310">
    <property type="term" value="P:DNA recombination"/>
    <property type="evidence" value="ECO:0007669"/>
    <property type="project" value="UniProtKB-KW"/>
</dbReference>
<evidence type="ECO:0000256" key="1">
    <source>
        <dbReference type="ARBA" id="ARBA00023172"/>
    </source>
</evidence>
<evidence type="ECO:0000313" key="2">
    <source>
        <dbReference type="EMBL" id="EJK62123.1"/>
    </source>
</evidence>
<proteinExistence type="predicted"/>
<dbReference type="Gene3D" id="1.10.443.10">
    <property type="entry name" value="Intergrase catalytic core"/>
    <property type="match status" value="1"/>
</dbReference>
<dbReference type="EMBL" id="AGNL01019106">
    <property type="protein sequence ID" value="EJK62123.1"/>
    <property type="molecule type" value="Genomic_DNA"/>
</dbReference>
<dbReference type="SUPFAM" id="SSF56349">
    <property type="entry name" value="DNA breaking-rejoining enzymes"/>
    <property type="match status" value="1"/>
</dbReference>
<dbReference type="InterPro" id="IPR013762">
    <property type="entry name" value="Integrase-like_cat_sf"/>
</dbReference>
<sequence>EFRTMLFGAELHIHTDHKNLTFKNLNTQRVQRWRAYVEEYAPKLYYVPGEDNILADTFSRLPRLGDDSVQPIELDDCYLGEDGFFSMMDDPELGDCFLNLPELNDPAENPLNYTYIKDCQLACPQLAKAMDRHPTRYFEKELDDNVKVVCYVKEERAMANLPPGAGVRLGPAVRAVVQSTTAAGNVKRARTGVRQYERFHDFCASFNISTADFLAYEDHFPFLSAYAFQYRCGELAPGGSAVKSRTAEDAVRLISQTFQMLGLGDPRTDPATRRMDSRWTRLWKDWKHYDDPPKRVKPIPLGILLEAQRLADESGSIALQATARMMWVAFFFLCRPGEYCATVDGNHFFRLCDVALKFGSHVLDLERAPDAELRAAAYAELEFTDQKNHNRGEKVGQYDSGHASASATKAIAEQVIHLRNNGASNDAPLCSYMHNDQWYLVTPPMLTNLLRQAASRVGHKYGIAPADISARSMRASGAMALLCANVAPTTIKLLGRWQSDTMLQYLHIQSPTLVKGLAGRMASPFLPHFVPPATAWPPAPSCLVLLESAILPSKLTTTEPYLGIT</sequence>
<gene>
    <name evidence="2" type="ORF">THAOC_17280</name>
</gene>
<dbReference type="OrthoDB" id="51840at2759"/>